<name>A0ABP6E3D1_9ACTN</name>
<feature type="compositionally biased region" description="Basic residues" evidence="1">
    <location>
        <begin position="164"/>
        <end position="179"/>
    </location>
</feature>
<dbReference type="EMBL" id="BAAATE010000006">
    <property type="protein sequence ID" value="GAA2657500.1"/>
    <property type="molecule type" value="Genomic_DNA"/>
</dbReference>
<comment type="caution">
    <text evidence="2">The sequence shown here is derived from an EMBL/GenBank/DDBJ whole genome shotgun (WGS) entry which is preliminary data.</text>
</comment>
<evidence type="ECO:0000256" key="1">
    <source>
        <dbReference type="SAM" id="MobiDB-lite"/>
    </source>
</evidence>
<protein>
    <submittedName>
        <fullName evidence="2">Uncharacterized protein</fullName>
    </submittedName>
</protein>
<gene>
    <name evidence="2" type="ORF">GCM10010412_028170</name>
</gene>
<proteinExistence type="predicted"/>
<reference evidence="3" key="1">
    <citation type="journal article" date="2019" name="Int. J. Syst. Evol. Microbiol.">
        <title>The Global Catalogue of Microorganisms (GCM) 10K type strain sequencing project: providing services to taxonomists for standard genome sequencing and annotation.</title>
        <authorList>
            <consortium name="The Broad Institute Genomics Platform"/>
            <consortium name="The Broad Institute Genome Sequencing Center for Infectious Disease"/>
            <person name="Wu L."/>
            <person name="Ma J."/>
        </authorList>
    </citation>
    <scope>NUCLEOTIDE SEQUENCE [LARGE SCALE GENOMIC DNA]</scope>
    <source>
        <strain evidence="3">JCM 6835</strain>
    </source>
</reference>
<accession>A0ABP6E3D1</accession>
<evidence type="ECO:0000313" key="3">
    <source>
        <dbReference type="Proteomes" id="UP001501666"/>
    </source>
</evidence>
<keyword evidence="3" id="KW-1185">Reference proteome</keyword>
<evidence type="ECO:0000313" key="2">
    <source>
        <dbReference type="EMBL" id="GAA2657500.1"/>
    </source>
</evidence>
<feature type="region of interest" description="Disordered" evidence="1">
    <location>
        <begin position="148"/>
        <end position="179"/>
    </location>
</feature>
<dbReference type="RefSeq" id="WP_346146513.1">
    <property type="nucleotide sequence ID" value="NZ_BAAATE010000006.1"/>
</dbReference>
<organism evidence="2 3">
    <name type="scientific">Nonomuraea recticatena</name>
    <dbReference type="NCBI Taxonomy" id="46178"/>
    <lineage>
        <taxon>Bacteria</taxon>
        <taxon>Bacillati</taxon>
        <taxon>Actinomycetota</taxon>
        <taxon>Actinomycetes</taxon>
        <taxon>Streptosporangiales</taxon>
        <taxon>Streptosporangiaceae</taxon>
        <taxon>Nonomuraea</taxon>
    </lineage>
</organism>
<dbReference type="Proteomes" id="UP001501666">
    <property type="component" value="Unassembled WGS sequence"/>
</dbReference>
<sequence>MLDTTATTRVDVTLSRAQWELVIDGLLAAGLDLGGPGWCFCPDAGDNDICDSCSDNLQRAYEARELAGEINIKIGDRDARTTLVFSAYTWNMAAAALLDGAAFTLDSLGGDCIHVGQEGLCGECAAEAKRTRGMLRLAVHIARRARRAHTRATRRQEVAAQLTRRPRRQRGSRARGRRA</sequence>